<evidence type="ECO:0000313" key="3">
    <source>
        <dbReference type="Proteomes" id="UP000887568"/>
    </source>
</evidence>
<dbReference type="PANTHER" id="PTHR36695">
    <property type="entry name" value="AGAP008648-PA"/>
    <property type="match status" value="1"/>
</dbReference>
<dbReference type="Proteomes" id="UP000887568">
    <property type="component" value="Unplaced"/>
</dbReference>
<dbReference type="InterPro" id="IPR022041">
    <property type="entry name" value="Methyltransf_FA"/>
</dbReference>
<evidence type="ECO:0000259" key="1">
    <source>
        <dbReference type="Pfam" id="PF12248"/>
    </source>
</evidence>
<dbReference type="GeneID" id="119744963"/>
<name>A0A914BLX0_PATMI</name>
<dbReference type="OrthoDB" id="8182187at2759"/>
<dbReference type="RefSeq" id="XP_038077114.1">
    <property type="nucleotide sequence ID" value="XM_038221186.1"/>
</dbReference>
<dbReference type="EnsemblMetazoa" id="XM_038221186.1">
    <property type="protein sequence ID" value="XP_038077114.1"/>
    <property type="gene ID" value="LOC119744963"/>
</dbReference>
<dbReference type="PANTHER" id="PTHR36695:SF12">
    <property type="entry name" value="AGAP008648-PA"/>
    <property type="match status" value="1"/>
</dbReference>
<evidence type="ECO:0000313" key="2">
    <source>
        <dbReference type="EnsemblMetazoa" id="XP_038077114.1"/>
    </source>
</evidence>
<keyword evidence="3" id="KW-1185">Reference proteome</keyword>
<reference evidence="2" key="1">
    <citation type="submission" date="2022-11" db="UniProtKB">
        <authorList>
            <consortium name="EnsemblMetazoa"/>
        </authorList>
    </citation>
    <scope>IDENTIFICATION</scope>
</reference>
<accession>A0A914BLX0</accession>
<dbReference type="Pfam" id="PF12248">
    <property type="entry name" value="Methyltransf_FA"/>
    <property type="match status" value="1"/>
</dbReference>
<protein>
    <recommendedName>
        <fullName evidence="1">Farnesoic acid O-methyl transferase domain-containing protein</fullName>
    </recommendedName>
</protein>
<feature type="domain" description="Farnesoic acid O-methyl transferase" evidence="1">
    <location>
        <begin position="14"/>
        <end position="133"/>
    </location>
</feature>
<dbReference type="AlphaFoldDB" id="A0A914BLX0"/>
<organism evidence="2 3">
    <name type="scientific">Patiria miniata</name>
    <name type="common">Bat star</name>
    <name type="synonym">Asterina miniata</name>
    <dbReference type="NCBI Taxonomy" id="46514"/>
    <lineage>
        <taxon>Eukaryota</taxon>
        <taxon>Metazoa</taxon>
        <taxon>Echinodermata</taxon>
        <taxon>Eleutherozoa</taxon>
        <taxon>Asterozoa</taxon>
        <taxon>Asteroidea</taxon>
        <taxon>Valvatacea</taxon>
        <taxon>Valvatida</taxon>
        <taxon>Asterinidae</taxon>
        <taxon>Patiria</taxon>
    </lineage>
</organism>
<sequence>MFDMPSTLILAGRDRVKFTVQTDKQAVIGLSESTLGESNMYKIVIRTEPNKKSEVERCETRGPDGFQCESWIPPVNTTGVLDPSQPRGFWIEWGITPATRGLIKVGELGSTPFMNRTTPDPSPIAIIYLGYATGPSCGESTWNFCGEFYCLLVLRFCR</sequence>
<proteinExistence type="predicted"/>